<dbReference type="SUPFAM" id="SSF52540">
    <property type="entry name" value="P-loop containing nucleoside triphosphate hydrolases"/>
    <property type="match status" value="1"/>
</dbReference>
<keyword evidence="2" id="KW-1185">Reference proteome</keyword>
<dbReference type="OrthoDB" id="9811893at2"/>
<dbReference type="Proteomes" id="UP000256269">
    <property type="component" value="Unassembled WGS sequence"/>
</dbReference>
<protein>
    <submittedName>
        <fullName evidence="1">AAA domain-containing protein</fullName>
    </submittedName>
</protein>
<organism evidence="1 2">
    <name type="scientific">Kutzneria buriramensis</name>
    <dbReference type="NCBI Taxonomy" id="1045776"/>
    <lineage>
        <taxon>Bacteria</taxon>
        <taxon>Bacillati</taxon>
        <taxon>Actinomycetota</taxon>
        <taxon>Actinomycetes</taxon>
        <taxon>Pseudonocardiales</taxon>
        <taxon>Pseudonocardiaceae</taxon>
        <taxon>Kutzneria</taxon>
    </lineage>
</organism>
<name>A0A3E0HAI4_9PSEU</name>
<evidence type="ECO:0000313" key="2">
    <source>
        <dbReference type="Proteomes" id="UP000256269"/>
    </source>
</evidence>
<evidence type="ECO:0000313" key="1">
    <source>
        <dbReference type="EMBL" id="REH41044.1"/>
    </source>
</evidence>
<dbReference type="AlphaFoldDB" id="A0A3E0HAI4"/>
<dbReference type="EMBL" id="QUNO01000012">
    <property type="protein sequence ID" value="REH41044.1"/>
    <property type="molecule type" value="Genomic_DNA"/>
</dbReference>
<dbReference type="Gene3D" id="3.40.50.300">
    <property type="entry name" value="P-loop containing nucleotide triphosphate hydrolases"/>
    <property type="match status" value="1"/>
</dbReference>
<reference evidence="1 2" key="1">
    <citation type="submission" date="2018-08" db="EMBL/GenBank/DDBJ databases">
        <title>Genomic Encyclopedia of Archaeal and Bacterial Type Strains, Phase II (KMG-II): from individual species to whole genera.</title>
        <authorList>
            <person name="Goeker M."/>
        </authorList>
    </citation>
    <scope>NUCLEOTIDE SEQUENCE [LARGE SCALE GENOMIC DNA]</scope>
    <source>
        <strain evidence="1 2">DSM 45791</strain>
    </source>
</reference>
<dbReference type="InterPro" id="IPR027417">
    <property type="entry name" value="P-loop_NTPase"/>
</dbReference>
<comment type="caution">
    <text evidence="1">The sequence shown here is derived from an EMBL/GenBank/DDBJ whole genome shotgun (WGS) entry which is preliminary data.</text>
</comment>
<sequence>MPDHPLILLTGTSAAGKTTVGRLLADALPTSAFVEGDAVRTMIRNGRADMAPEPSPEALRQLGLRYRQTALLADSFHEAGFATVVEDVIIGRHLVEFVRSLRARPLHVIVLVPDEETVRRREAERSKIAYDDVWTPAALNAVVHRDTPRIGLWLDSSTQTAEQTVEQVLNRLPESLIEHL</sequence>
<gene>
    <name evidence="1" type="ORF">BCF44_112126</name>
</gene>
<proteinExistence type="predicted"/>
<dbReference type="RefSeq" id="WP_116178236.1">
    <property type="nucleotide sequence ID" value="NZ_CP144375.1"/>
</dbReference>
<dbReference type="Pfam" id="PF13671">
    <property type="entry name" value="AAA_33"/>
    <property type="match status" value="1"/>
</dbReference>
<accession>A0A3E0HAI4</accession>